<dbReference type="EMBL" id="CAWUPB010000851">
    <property type="protein sequence ID" value="CAK7327162.1"/>
    <property type="molecule type" value="Genomic_DNA"/>
</dbReference>
<protein>
    <submittedName>
        <fullName evidence="1">Uncharacterized protein</fullName>
    </submittedName>
</protein>
<proteinExistence type="predicted"/>
<evidence type="ECO:0000313" key="2">
    <source>
        <dbReference type="Proteomes" id="UP001314170"/>
    </source>
</evidence>
<dbReference type="AlphaFoldDB" id="A0AAV1QZJ0"/>
<accession>A0AAV1QZJ0</accession>
<sequence length="50" mass="5637">MGEVGDSDEGREGGRMVVINEGGWLDSTALRELVFGYEEEWFRDVEIGDE</sequence>
<organism evidence="1 2">
    <name type="scientific">Dovyalis caffra</name>
    <dbReference type="NCBI Taxonomy" id="77055"/>
    <lineage>
        <taxon>Eukaryota</taxon>
        <taxon>Viridiplantae</taxon>
        <taxon>Streptophyta</taxon>
        <taxon>Embryophyta</taxon>
        <taxon>Tracheophyta</taxon>
        <taxon>Spermatophyta</taxon>
        <taxon>Magnoliopsida</taxon>
        <taxon>eudicotyledons</taxon>
        <taxon>Gunneridae</taxon>
        <taxon>Pentapetalae</taxon>
        <taxon>rosids</taxon>
        <taxon>fabids</taxon>
        <taxon>Malpighiales</taxon>
        <taxon>Salicaceae</taxon>
        <taxon>Flacourtieae</taxon>
        <taxon>Dovyalis</taxon>
    </lineage>
</organism>
<dbReference type="Proteomes" id="UP001314170">
    <property type="component" value="Unassembled WGS sequence"/>
</dbReference>
<comment type="caution">
    <text evidence="1">The sequence shown here is derived from an EMBL/GenBank/DDBJ whole genome shotgun (WGS) entry which is preliminary data.</text>
</comment>
<name>A0AAV1QZJ0_9ROSI</name>
<gene>
    <name evidence="1" type="ORF">DCAF_LOCUS4869</name>
</gene>
<reference evidence="1 2" key="1">
    <citation type="submission" date="2024-01" db="EMBL/GenBank/DDBJ databases">
        <authorList>
            <person name="Waweru B."/>
        </authorList>
    </citation>
    <scope>NUCLEOTIDE SEQUENCE [LARGE SCALE GENOMIC DNA]</scope>
</reference>
<evidence type="ECO:0000313" key="1">
    <source>
        <dbReference type="EMBL" id="CAK7327162.1"/>
    </source>
</evidence>
<keyword evidence="2" id="KW-1185">Reference proteome</keyword>